<organism evidence="2 3">
    <name type="scientific">Prauserella muralis</name>
    <dbReference type="NCBI Taxonomy" id="588067"/>
    <lineage>
        <taxon>Bacteria</taxon>
        <taxon>Bacillati</taxon>
        <taxon>Actinomycetota</taxon>
        <taxon>Actinomycetes</taxon>
        <taxon>Pseudonocardiales</taxon>
        <taxon>Pseudonocardiaceae</taxon>
        <taxon>Prauserella</taxon>
    </lineage>
</organism>
<dbReference type="PROSITE" id="PS51257">
    <property type="entry name" value="PROKAR_LIPOPROTEIN"/>
    <property type="match status" value="1"/>
</dbReference>
<name>A0A2V4B318_9PSEU</name>
<dbReference type="Gene3D" id="3.30.2010.10">
    <property type="entry name" value="Metalloproteases ('zincins'), catalytic domain"/>
    <property type="match status" value="1"/>
</dbReference>
<keyword evidence="3" id="KW-1185">Reference proteome</keyword>
<evidence type="ECO:0000313" key="2">
    <source>
        <dbReference type="EMBL" id="PXY22865.1"/>
    </source>
</evidence>
<dbReference type="PANTHER" id="PTHR34978:SF3">
    <property type="entry name" value="SLR0241 PROTEIN"/>
    <property type="match status" value="1"/>
</dbReference>
<reference evidence="2 3" key="1">
    <citation type="submission" date="2016-07" db="EMBL/GenBank/DDBJ databases">
        <title>Draft genome sequence of Prauserella muralis DSM 45305, isolated from a mould-covered wall in an indoor environment.</title>
        <authorList>
            <person name="Ruckert C."/>
            <person name="Albersmeier A."/>
            <person name="Jiang C.-L."/>
            <person name="Jiang Y."/>
            <person name="Kalinowski J."/>
            <person name="Schneider O."/>
            <person name="Winkler A."/>
            <person name="Zotchev S.B."/>
        </authorList>
    </citation>
    <scope>NUCLEOTIDE SEQUENCE [LARGE SCALE GENOMIC DNA]</scope>
    <source>
        <strain evidence="2 3">DSM 45305</strain>
    </source>
</reference>
<dbReference type="Pfam" id="PF05569">
    <property type="entry name" value="Peptidase_M56"/>
    <property type="match status" value="1"/>
</dbReference>
<protein>
    <recommendedName>
        <fullName evidence="1">Peptidase M56 domain-containing protein</fullName>
    </recommendedName>
</protein>
<feature type="domain" description="Peptidase M56" evidence="1">
    <location>
        <begin position="115"/>
        <end position="234"/>
    </location>
</feature>
<sequence>MSRDWPLFALVTAAVASYPALVLSGCVLTLLSGKAAARELWLDGHPGALLAPVLAGVSAIAVVNAARVLARGLWHTHRFHRWIAGLRTPAPSTGLARPGALEGVQVIPAREPLAVTVGLWRPYVVVSSGLVAELSEQELRAVLAHEQAHVRRRDPLRLLLGRTLAAHLWFLPVAADLRGRARRGYELAADRHAAKRCGRAAVAGALLRVAALPPASPAFAAHFAGPELLDARVSQLESGRPPRPAAISRRRAALTVAGGLVFALVVAAAWTFMLLTCPCVMPLQVA</sequence>
<dbReference type="OrthoDB" id="9785340at2"/>
<accession>A0A2V4B318</accession>
<proteinExistence type="predicted"/>
<dbReference type="InterPro" id="IPR052173">
    <property type="entry name" value="Beta-lactam_resp_regulator"/>
</dbReference>
<dbReference type="PANTHER" id="PTHR34978">
    <property type="entry name" value="POSSIBLE SENSOR-TRANSDUCER PROTEIN BLAR"/>
    <property type="match status" value="1"/>
</dbReference>
<evidence type="ECO:0000313" key="3">
    <source>
        <dbReference type="Proteomes" id="UP000249915"/>
    </source>
</evidence>
<dbReference type="RefSeq" id="WP_112283477.1">
    <property type="nucleotide sequence ID" value="NZ_MASW01000005.1"/>
</dbReference>
<dbReference type="CDD" id="cd07326">
    <property type="entry name" value="M56_BlaR1_MecR1_like"/>
    <property type="match status" value="1"/>
</dbReference>
<dbReference type="Proteomes" id="UP000249915">
    <property type="component" value="Unassembled WGS sequence"/>
</dbReference>
<evidence type="ECO:0000259" key="1">
    <source>
        <dbReference type="Pfam" id="PF05569"/>
    </source>
</evidence>
<dbReference type="InterPro" id="IPR008756">
    <property type="entry name" value="Peptidase_M56"/>
</dbReference>
<gene>
    <name evidence="2" type="ORF">BAY60_24115</name>
</gene>
<comment type="caution">
    <text evidence="2">The sequence shown here is derived from an EMBL/GenBank/DDBJ whole genome shotgun (WGS) entry which is preliminary data.</text>
</comment>
<dbReference type="AlphaFoldDB" id="A0A2V4B318"/>
<dbReference type="EMBL" id="MASW01000005">
    <property type="protein sequence ID" value="PXY22865.1"/>
    <property type="molecule type" value="Genomic_DNA"/>
</dbReference>